<dbReference type="EMBL" id="CM039430">
    <property type="protein sequence ID" value="KAI4344082.1"/>
    <property type="molecule type" value="Genomic_DNA"/>
</dbReference>
<evidence type="ECO:0000313" key="1">
    <source>
        <dbReference type="EMBL" id="KAI4344082.1"/>
    </source>
</evidence>
<gene>
    <name evidence="1" type="ORF">L6164_011353</name>
</gene>
<reference evidence="1 2" key="1">
    <citation type="journal article" date="2022" name="DNA Res.">
        <title>Chromosomal-level genome assembly of the orchid tree Bauhinia variegata (Leguminosae; Cercidoideae) supports the allotetraploid origin hypothesis of Bauhinia.</title>
        <authorList>
            <person name="Zhong Y."/>
            <person name="Chen Y."/>
            <person name="Zheng D."/>
            <person name="Pang J."/>
            <person name="Liu Y."/>
            <person name="Luo S."/>
            <person name="Meng S."/>
            <person name="Qian L."/>
            <person name="Wei D."/>
            <person name="Dai S."/>
            <person name="Zhou R."/>
        </authorList>
    </citation>
    <scope>NUCLEOTIDE SEQUENCE [LARGE SCALE GENOMIC DNA]</scope>
    <source>
        <strain evidence="1">BV-YZ2020</strain>
    </source>
</reference>
<protein>
    <submittedName>
        <fullName evidence="1">Uncharacterized protein</fullName>
    </submittedName>
</protein>
<comment type="caution">
    <text evidence="1">The sequence shown here is derived from an EMBL/GenBank/DDBJ whole genome shotgun (WGS) entry which is preliminary data.</text>
</comment>
<accession>A0ACB9P5M8</accession>
<dbReference type="Proteomes" id="UP000828941">
    <property type="component" value="Chromosome 5"/>
</dbReference>
<sequence length="884" mass="99093">MVSVCGQDQELELSRDGSHYSLSTGILPSLGARSGRRIKLRSFIVSPYDRRYRIWETFLVILVIYTAWVSPFEFGFLKKPAVPLSIIDNVVNGFFAVDIVLTFFVAYLDKTTYLLVDDTKKIAWKYARTWLVFDIVSTIPSELARKISPSPLRSYGLFNMLRLWRLRRVSALFSRMEKDRNYNYFWVRCAKLICVTLFAVHCAACFYYLIAASYHDPKRTWIGATMGNFLEQSLWIRYVTSIYWSITTVTTVGYGDLHPVNSREMIFDIFYMLFNLGLTAYLIGNMTNLVVHGTSRTRKFRDTIQAASSFAQRNQLPVRLQDQMLAHLCLKFRTDSEGLQQQETLDSLPKAIKSSISHHLFYDLLDKVYLFRGVSNDLLFQLVSEMKAEYFPPKEDVILQNEAPMDFYILVTGAVDLMVLKNGVEQVVGEAKTGDLCGEIAVLCYRPQLFTVRTKRLSQLLRLNRTTFLNIVQANVGDGTIIMNNLLQHLKELNDPIMERVLVETENMVARGRMDLPLSLCFAALRGDDLLLNQLLKRGLDPNESDNDGRTALHIAAAKGSENCVVLLLDFGSDPNIRDCEGNVPLWEALLGGHEPVIKHLLDYGAKLRYGDVGKFACTAAEQNNLKLLKDIIRYGGNVTLAGSDGNTALHVAVSEGNAEIVKFLLDQGAVIDKPEIHGWTPRDLADQQGHEEIKAIFESFGEPKVQSSITIPEKQSKTKFLGRFTSEPTMPLSQEGLFPGTDHGSFRQSRPRRRSNNFHNSLFGMMSAANKGKGERDLLFPSNYNNARNVINIGACAGAARVTISCPQKDELGSKLVLLPPTLKELLEMGADKFGVVPTKVITEDGAEVDDMDVIRDGDRLLLVAATVTATSQSNSSKDAQAS</sequence>
<proteinExistence type="predicted"/>
<keyword evidence="2" id="KW-1185">Reference proteome</keyword>
<organism evidence="1 2">
    <name type="scientific">Bauhinia variegata</name>
    <name type="common">Purple orchid tree</name>
    <name type="synonym">Phanera variegata</name>
    <dbReference type="NCBI Taxonomy" id="167791"/>
    <lineage>
        <taxon>Eukaryota</taxon>
        <taxon>Viridiplantae</taxon>
        <taxon>Streptophyta</taxon>
        <taxon>Embryophyta</taxon>
        <taxon>Tracheophyta</taxon>
        <taxon>Spermatophyta</taxon>
        <taxon>Magnoliopsida</taxon>
        <taxon>eudicotyledons</taxon>
        <taxon>Gunneridae</taxon>
        <taxon>Pentapetalae</taxon>
        <taxon>rosids</taxon>
        <taxon>fabids</taxon>
        <taxon>Fabales</taxon>
        <taxon>Fabaceae</taxon>
        <taxon>Cercidoideae</taxon>
        <taxon>Cercideae</taxon>
        <taxon>Bauhiniinae</taxon>
        <taxon>Bauhinia</taxon>
    </lineage>
</organism>
<name>A0ACB9P5M8_BAUVA</name>
<evidence type="ECO:0000313" key="2">
    <source>
        <dbReference type="Proteomes" id="UP000828941"/>
    </source>
</evidence>